<dbReference type="eggNOG" id="KOG2867">
    <property type="taxonomic scope" value="Eukaryota"/>
</dbReference>
<dbReference type="EMBL" id="KQ971343">
    <property type="protein sequence ID" value="EFA04240.1"/>
    <property type="molecule type" value="Genomic_DNA"/>
</dbReference>
<dbReference type="PhylomeDB" id="D6WM97"/>
<dbReference type="CDD" id="cd04087">
    <property type="entry name" value="PTPA"/>
    <property type="match status" value="1"/>
</dbReference>
<reference evidence="12 13" key="2">
    <citation type="journal article" date="2010" name="Nucleic Acids Res.">
        <title>BeetleBase in 2010: revisions to provide comprehensive genomic information for Tribolium castaneum.</title>
        <authorList>
            <person name="Kim H.S."/>
            <person name="Murphy T."/>
            <person name="Xia J."/>
            <person name="Caragea D."/>
            <person name="Park Y."/>
            <person name="Beeman R.W."/>
            <person name="Lorenzen M.D."/>
            <person name="Butcher S."/>
            <person name="Manak J.R."/>
            <person name="Brown S.J."/>
        </authorList>
    </citation>
    <scope>GENOME REANNOTATION</scope>
    <source>
        <strain evidence="12 13">Georgia GA2</strain>
    </source>
</reference>
<dbReference type="GO" id="GO:0000159">
    <property type="term" value="C:protein phosphatase type 2A complex"/>
    <property type="evidence" value="ECO:0000318"/>
    <property type="project" value="GO_Central"/>
</dbReference>
<evidence type="ECO:0000256" key="2">
    <source>
        <dbReference type="ARBA" id="ARBA00004496"/>
    </source>
</evidence>
<dbReference type="OMA" id="SWIKINA"/>
<accession>D6WM97</accession>
<dbReference type="PANTHER" id="PTHR10012:SF0">
    <property type="entry name" value="SERINE_THREONINE-PROTEIN PHOSPHATASE 2A ACTIVATOR"/>
    <property type="match status" value="1"/>
</dbReference>
<feature type="compositionally biased region" description="Polar residues" evidence="11">
    <location>
        <begin position="368"/>
        <end position="407"/>
    </location>
</feature>
<dbReference type="STRING" id="7070.D6WM97"/>
<keyword evidence="5 10" id="KW-0963">Cytoplasm</keyword>
<dbReference type="Gene3D" id="1.20.120.1150">
    <property type="match status" value="1"/>
</dbReference>
<evidence type="ECO:0000256" key="6">
    <source>
        <dbReference type="ARBA" id="ARBA00023110"/>
    </source>
</evidence>
<dbReference type="FunFam" id="1.20.120.1150:FF:000002">
    <property type="entry name" value="Serine/threonine-protein phosphatase 2A activator"/>
    <property type="match status" value="1"/>
</dbReference>
<dbReference type="GO" id="GO:0003755">
    <property type="term" value="F:peptidyl-prolyl cis-trans isomerase activity"/>
    <property type="evidence" value="ECO:0000318"/>
    <property type="project" value="GO_Central"/>
</dbReference>
<evidence type="ECO:0000256" key="3">
    <source>
        <dbReference type="ARBA" id="ARBA00011019"/>
    </source>
</evidence>
<organism evidence="12 13">
    <name type="scientific">Tribolium castaneum</name>
    <name type="common">Red flour beetle</name>
    <dbReference type="NCBI Taxonomy" id="7070"/>
    <lineage>
        <taxon>Eukaryota</taxon>
        <taxon>Metazoa</taxon>
        <taxon>Ecdysozoa</taxon>
        <taxon>Arthropoda</taxon>
        <taxon>Hexapoda</taxon>
        <taxon>Insecta</taxon>
        <taxon>Pterygota</taxon>
        <taxon>Neoptera</taxon>
        <taxon>Endopterygota</taxon>
        <taxon>Coleoptera</taxon>
        <taxon>Polyphaga</taxon>
        <taxon>Cucujiformia</taxon>
        <taxon>Tenebrionidae</taxon>
        <taxon>Tenebrionidae incertae sedis</taxon>
        <taxon>Tribolium</taxon>
    </lineage>
</organism>
<dbReference type="HOGENOM" id="CLU_030733_3_1_1"/>
<dbReference type="Pfam" id="PF03095">
    <property type="entry name" value="PTPA"/>
    <property type="match status" value="1"/>
</dbReference>
<dbReference type="SUPFAM" id="SSF140984">
    <property type="entry name" value="PTPA-like"/>
    <property type="match status" value="1"/>
</dbReference>
<evidence type="ECO:0000313" key="12">
    <source>
        <dbReference type="EMBL" id="EFA04240.1"/>
    </source>
</evidence>
<protein>
    <recommendedName>
        <fullName evidence="8 10">Serine/threonine-protein phosphatase 2A activator</fullName>
        <ecNumber evidence="4 10">5.2.1.8</ecNumber>
    </recommendedName>
    <alternativeName>
        <fullName evidence="9 10">Phosphotyrosyl phosphatase activator</fullName>
    </alternativeName>
</protein>
<keyword evidence="7 10" id="KW-0413">Isomerase</keyword>
<name>D6WM97_TRICA</name>
<dbReference type="InParanoid" id="D6WM97"/>
<keyword evidence="13" id="KW-1185">Reference proteome</keyword>
<feature type="region of interest" description="Disordered" evidence="11">
    <location>
        <begin position="338"/>
        <end position="435"/>
    </location>
</feature>
<evidence type="ECO:0000256" key="1">
    <source>
        <dbReference type="ARBA" id="ARBA00000971"/>
    </source>
</evidence>
<dbReference type="InterPro" id="IPR043170">
    <property type="entry name" value="PTPA_C_lid"/>
</dbReference>
<dbReference type="InterPro" id="IPR004327">
    <property type="entry name" value="Phstyr_phstse_ac"/>
</dbReference>
<evidence type="ECO:0000256" key="11">
    <source>
        <dbReference type="SAM" id="MobiDB-lite"/>
    </source>
</evidence>
<dbReference type="GO" id="GO:0005634">
    <property type="term" value="C:nucleus"/>
    <property type="evidence" value="ECO:0000318"/>
    <property type="project" value="GO_Central"/>
</dbReference>
<comment type="similarity">
    <text evidence="3 10">Belongs to the PTPA-type PPIase family.</text>
</comment>
<gene>
    <name evidence="12" type="primary">AUGUSTUS-3.0.2_14494</name>
    <name evidence="12" type="ORF">TcasGA2_TC014494</name>
</gene>
<dbReference type="Proteomes" id="UP000007266">
    <property type="component" value="Linkage group 5"/>
</dbReference>
<evidence type="ECO:0000256" key="8">
    <source>
        <dbReference type="ARBA" id="ARBA00044786"/>
    </source>
</evidence>
<keyword evidence="6 10" id="KW-0697">Rotamase</keyword>
<dbReference type="PANTHER" id="PTHR10012">
    <property type="entry name" value="SERINE/THREONINE-PROTEIN PHOSPHATASE 2A REGULATORY SUBUNIT B"/>
    <property type="match status" value="1"/>
</dbReference>
<sequence>MSESFAVGIGPAAPRGRSAASVATTVGSDHVFEVPTKLIKTPADMKIWEKSEAYFEFLGFILAINEAVKGKSNSRGSENASEEVQKVIELLNKLDTKIDETPAVQQPQRFGNVAFRTWYQKLRDESLVLLQDVLPTELNAAVPEIVSYLVESFGNSTRIDYGTGHEISFIMFLCCLYKIGFLKQHDKTATGCAIFTRYLDLARKLQKTYRMEPAGSHGVWSLDDYQFVPFIWGSSQLFAHPIIEPSGFLVPQILNQYGEDFMFLTCIQYINSVKSGPFAEHSNQLWSISGVSSWTKINGGLIKMYKAEVLSKFPVVQHIVFGSLFTLRPMEQSSGMMTAKTSMVPPPVPFPARSSSTLGSMERESNESVKSTSIEQKKSVSTVSSKRESVQSSVKGSQVTDRSSVVSAPSEEMSKVSAEEKSEGSGSQGDNGAAN</sequence>
<dbReference type="PIRSF" id="PIRSF016325">
    <property type="entry name" value="Phstyr_phstse_ac"/>
    <property type="match status" value="1"/>
</dbReference>
<evidence type="ECO:0000256" key="5">
    <source>
        <dbReference type="ARBA" id="ARBA00022490"/>
    </source>
</evidence>
<feature type="compositionally biased region" description="Polar residues" evidence="11">
    <location>
        <begin position="424"/>
        <end position="435"/>
    </location>
</feature>
<evidence type="ECO:0000256" key="10">
    <source>
        <dbReference type="RuleBase" id="RU361210"/>
    </source>
</evidence>
<evidence type="ECO:0000256" key="9">
    <source>
        <dbReference type="ARBA" id="ARBA00044820"/>
    </source>
</evidence>
<evidence type="ECO:0000256" key="7">
    <source>
        <dbReference type="ARBA" id="ARBA00023235"/>
    </source>
</evidence>
<comment type="subcellular location">
    <subcellularLocation>
        <location evidence="2 10">Cytoplasm</location>
    </subcellularLocation>
</comment>
<dbReference type="EC" id="5.2.1.8" evidence="4 10"/>
<dbReference type="FunCoup" id="D6WM97">
    <property type="interactions" value="1292"/>
</dbReference>
<dbReference type="GO" id="GO:0008160">
    <property type="term" value="F:protein tyrosine phosphatase activator activity"/>
    <property type="evidence" value="ECO:0000318"/>
    <property type="project" value="GO_Central"/>
</dbReference>
<reference evidence="12 13" key="1">
    <citation type="journal article" date="2008" name="Nature">
        <title>The genome of the model beetle and pest Tribolium castaneum.</title>
        <authorList>
            <consortium name="Tribolium Genome Sequencing Consortium"/>
            <person name="Richards S."/>
            <person name="Gibbs R.A."/>
            <person name="Weinstock G.M."/>
            <person name="Brown S.J."/>
            <person name="Denell R."/>
            <person name="Beeman R.W."/>
            <person name="Gibbs R."/>
            <person name="Beeman R.W."/>
            <person name="Brown S.J."/>
            <person name="Bucher G."/>
            <person name="Friedrich M."/>
            <person name="Grimmelikhuijzen C.J."/>
            <person name="Klingler M."/>
            <person name="Lorenzen M."/>
            <person name="Richards S."/>
            <person name="Roth S."/>
            <person name="Schroder R."/>
            <person name="Tautz D."/>
            <person name="Zdobnov E.M."/>
            <person name="Muzny D."/>
            <person name="Gibbs R.A."/>
            <person name="Weinstock G.M."/>
            <person name="Attaway T."/>
            <person name="Bell S."/>
            <person name="Buhay C.J."/>
            <person name="Chandrabose M.N."/>
            <person name="Chavez D."/>
            <person name="Clerk-Blankenburg K.P."/>
            <person name="Cree A."/>
            <person name="Dao M."/>
            <person name="Davis C."/>
            <person name="Chacko J."/>
            <person name="Dinh H."/>
            <person name="Dugan-Rocha S."/>
            <person name="Fowler G."/>
            <person name="Garner T.T."/>
            <person name="Garnes J."/>
            <person name="Gnirke A."/>
            <person name="Hawes A."/>
            <person name="Hernandez J."/>
            <person name="Hines S."/>
            <person name="Holder M."/>
            <person name="Hume J."/>
            <person name="Jhangiani S.N."/>
            <person name="Joshi V."/>
            <person name="Khan Z.M."/>
            <person name="Jackson L."/>
            <person name="Kovar C."/>
            <person name="Kowis A."/>
            <person name="Lee S."/>
            <person name="Lewis L.R."/>
            <person name="Margolis J."/>
            <person name="Morgan M."/>
            <person name="Nazareth L.V."/>
            <person name="Nguyen N."/>
            <person name="Okwuonu G."/>
            <person name="Parker D."/>
            <person name="Richards S."/>
            <person name="Ruiz S.J."/>
            <person name="Santibanez J."/>
            <person name="Savard J."/>
            <person name="Scherer S.E."/>
            <person name="Schneider B."/>
            <person name="Sodergren E."/>
            <person name="Tautz D."/>
            <person name="Vattahil S."/>
            <person name="Villasana D."/>
            <person name="White C.S."/>
            <person name="Wright R."/>
            <person name="Park Y."/>
            <person name="Beeman R.W."/>
            <person name="Lord J."/>
            <person name="Oppert B."/>
            <person name="Lorenzen M."/>
            <person name="Brown S."/>
            <person name="Wang L."/>
            <person name="Savard J."/>
            <person name="Tautz D."/>
            <person name="Richards S."/>
            <person name="Weinstock G."/>
            <person name="Gibbs R.A."/>
            <person name="Liu Y."/>
            <person name="Worley K."/>
            <person name="Weinstock G."/>
            <person name="Elsik C.G."/>
            <person name="Reese J.T."/>
            <person name="Elhaik E."/>
            <person name="Landan G."/>
            <person name="Graur D."/>
            <person name="Arensburger P."/>
            <person name="Atkinson P."/>
            <person name="Beeman R.W."/>
            <person name="Beidler J."/>
            <person name="Brown S.J."/>
            <person name="Demuth J.P."/>
            <person name="Drury D.W."/>
            <person name="Du Y.Z."/>
            <person name="Fujiwara H."/>
            <person name="Lorenzen M."/>
            <person name="Maselli V."/>
            <person name="Osanai M."/>
            <person name="Park Y."/>
            <person name="Robertson H.M."/>
            <person name="Tu Z."/>
            <person name="Wang J.J."/>
            <person name="Wang S."/>
            <person name="Richards S."/>
            <person name="Song H."/>
            <person name="Zhang L."/>
            <person name="Sodergren E."/>
            <person name="Werner D."/>
            <person name="Stanke M."/>
            <person name="Morgenstern B."/>
            <person name="Solovyev V."/>
            <person name="Kosarev P."/>
            <person name="Brown G."/>
            <person name="Chen H.C."/>
            <person name="Ermolaeva O."/>
            <person name="Hlavina W."/>
            <person name="Kapustin Y."/>
            <person name="Kiryutin B."/>
            <person name="Kitts P."/>
            <person name="Maglott D."/>
            <person name="Pruitt K."/>
            <person name="Sapojnikov V."/>
            <person name="Souvorov A."/>
            <person name="Mackey A.J."/>
            <person name="Waterhouse R.M."/>
            <person name="Wyder S."/>
            <person name="Zdobnov E.M."/>
            <person name="Zdobnov E.M."/>
            <person name="Wyder S."/>
            <person name="Kriventseva E.V."/>
            <person name="Kadowaki T."/>
            <person name="Bork P."/>
            <person name="Aranda M."/>
            <person name="Bao R."/>
            <person name="Beermann A."/>
            <person name="Berns N."/>
            <person name="Bolognesi R."/>
            <person name="Bonneton F."/>
            <person name="Bopp D."/>
            <person name="Brown S.J."/>
            <person name="Bucher G."/>
            <person name="Butts T."/>
            <person name="Chaumot A."/>
            <person name="Denell R.E."/>
            <person name="Ferrier D.E."/>
            <person name="Friedrich M."/>
            <person name="Gordon C.M."/>
            <person name="Jindra M."/>
            <person name="Klingler M."/>
            <person name="Lan Q."/>
            <person name="Lattorff H.M."/>
            <person name="Laudet V."/>
            <person name="von Levetsow C."/>
            <person name="Liu Z."/>
            <person name="Lutz R."/>
            <person name="Lynch J.A."/>
            <person name="da Fonseca R.N."/>
            <person name="Posnien N."/>
            <person name="Reuter R."/>
            <person name="Roth S."/>
            <person name="Savard J."/>
            <person name="Schinko J.B."/>
            <person name="Schmitt C."/>
            <person name="Schoppmeier M."/>
            <person name="Schroder R."/>
            <person name="Shippy T.D."/>
            <person name="Simonnet F."/>
            <person name="Marques-Souza H."/>
            <person name="Tautz D."/>
            <person name="Tomoyasu Y."/>
            <person name="Trauner J."/>
            <person name="Van der Zee M."/>
            <person name="Vervoort M."/>
            <person name="Wittkopp N."/>
            <person name="Wimmer E.A."/>
            <person name="Yang X."/>
            <person name="Jones A.K."/>
            <person name="Sattelle D.B."/>
            <person name="Ebert P.R."/>
            <person name="Nelson D."/>
            <person name="Scott J.G."/>
            <person name="Beeman R.W."/>
            <person name="Muthukrishnan S."/>
            <person name="Kramer K.J."/>
            <person name="Arakane Y."/>
            <person name="Beeman R.W."/>
            <person name="Zhu Q."/>
            <person name="Hogenkamp D."/>
            <person name="Dixit R."/>
            <person name="Oppert B."/>
            <person name="Jiang H."/>
            <person name="Zou Z."/>
            <person name="Marshall J."/>
            <person name="Elpidina E."/>
            <person name="Vinokurov K."/>
            <person name="Oppert C."/>
            <person name="Zou Z."/>
            <person name="Evans J."/>
            <person name="Lu Z."/>
            <person name="Zhao P."/>
            <person name="Sumathipala N."/>
            <person name="Altincicek B."/>
            <person name="Vilcinskas A."/>
            <person name="Williams M."/>
            <person name="Hultmark D."/>
            <person name="Hetru C."/>
            <person name="Jiang H."/>
            <person name="Grimmelikhuijzen C.J."/>
            <person name="Hauser F."/>
            <person name="Cazzamali G."/>
            <person name="Williamson M."/>
            <person name="Park Y."/>
            <person name="Li B."/>
            <person name="Tanaka Y."/>
            <person name="Predel R."/>
            <person name="Neupert S."/>
            <person name="Schachtner J."/>
            <person name="Verleyen P."/>
            <person name="Raible F."/>
            <person name="Bork P."/>
            <person name="Friedrich M."/>
            <person name="Walden K.K."/>
            <person name="Robertson H.M."/>
            <person name="Angeli S."/>
            <person name="Foret S."/>
            <person name="Bucher G."/>
            <person name="Schuetz S."/>
            <person name="Maleszka R."/>
            <person name="Wimmer E.A."/>
            <person name="Beeman R.W."/>
            <person name="Lorenzen M."/>
            <person name="Tomoyasu Y."/>
            <person name="Miller S.C."/>
            <person name="Grossmann D."/>
            <person name="Bucher G."/>
        </authorList>
    </citation>
    <scope>NUCLEOTIDE SEQUENCE [LARGE SCALE GENOMIC DNA]</scope>
    <source>
        <strain evidence="12 13">Georgia GA2</strain>
    </source>
</reference>
<comment type="catalytic activity">
    <reaction evidence="1 10">
        <text>[protein]-peptidylproline (omega=180) = [protein]-peptidylproline (omega=0)</text>
        <dbReference type="Rhea" id="RHEA:16237"/>
        <dbReference type="Rhea" id="RHEA-COMP:10747"/>
        <dbReference type="Rhea" id="RHEA-COMP:10748"/>
        <dbReference type="ChEBI" id="CHEBI:83833"/>
        <dbReference type="ChEBI" id="CHEBI:83834"/>
        <dbReference type="EC" id="5.2.1.8"/>
    </reaction>
</comment>
<dbReference type="AlphaFoldDB" id="D6WM97"/>
<dbReference type="GO" id="GO:0005737">
    <property type="term" value="C:cytoplasm"/>
    <property type="evidence" value="ECO:0000318"/>
    <property type="project" value="GO_Central"/>
</dbReference>
<evidence type="ECO:0000256" key="4">
    <source>
        <dbReference type="ARBA" id="ARBA00013194"/>
    </source>
</evidence>
<dbReference type="GO" id="GO:0007052">
    <property type="term" value="P:mitotic spindle organization"/>
    <property type="evidence" value="ECO:0000318"/>
    <property type="project" value="GO_Central"/>
</dbReference>
<proteinExistence type="inferred from homology"/>
<dbReference type="InterPro" id="IPR037218">
    <property type="entry name" value="PTPA_sf"/>
</dbReference>
<comment type="function">
    <text evidence="10">PPIases accelerate the folding of proteins. It catalyzes the cis-trans isomerization of proline imidic peptide bonds in oligopeptides.</text>
</comment>
<evidence type="ECO:0000313" key="13">
    <source>
        <dbReference type="Proteomes" id="UP000007266"/>
    </source>
</evidence>
<feature type="compositionally biased region" description="Basic and acidic residues" evidence="11">
    <location>
        <begin position="412"/>
        <end position="423"/>
    </location>
</feature>